<dbReference type="SUPFAM" id="SSF56112">
    <property type="entry name" value="Protein kinase-like (PK-like)"/>
    <property type="match status" value="1"/>
</dbReference>
<protein>
    <recommendedName>
        <fullName evidence="2">Aminoglycoside phosphotransferase domain-containing protein</fullName>
    </recommendedName>
</protein>
<dbReference type="Pfam" id="PF01636">
    <property type="entry name" value="APH"/>
    <property type="match status" value="1"/>
</dbReference>
<dbReference type="InterPro" id="IPR002575">
    <property type="entry name" value="Aminoglycoside_PTrfase"/>
</dbReference>
<gene>
    <name evidence="3" type="ORF">PMZ80_006842</name>
</gene>
<feature type="region of interest" description="Disordered" evidence="1">
    <location>
        <begin position="1"/>
        <end position="27"/>
    </location>
</feature>
<comment type="caution">
    <text evidence="3">The sequence shown here is derived from an EMBL/GenBank/DDBJ whole genome shotgun (WGS) entry which is preliminary data.</text>
</comment>
<dbReference type="InterPro" id="IPR011009">
    <property type="entry name" value="Kinase-like_dom_sf"/>
</dbReference>
<evidence type="ECO:0000313" key="3">
    <source>
        <dbReference type="EMBL" id="KAK5940427.1"/>
    </source>
</evidence>
<evidence type="ECO:0000256" key="1">
    <source>
        <dbReference type="SAM" id="MobiDB-lite"/>
    </source>
</evidence>
<dbReference type="EMBL" id="JAVHJV010000008">
    <property type="protein sequence ID" value="KAK5940427.1"/>
    <property type="molecule type" value="Genomic_DNA"/>
</dbReference>
<dbReference type="PANTHER" id="PTHR21310">
    <property type="entry name" value="AMINOGLYCOSIDE PHOSPHOTRANSFERASE-RELATED-RELATED"/>
    <property type="match status" value="1"/>
</dbReference>
<dbReference type="InterPro" id="IPR051678">
    <property type="entry name" value="AGP_Transferase"/>
</dbReference>
<dbReference type="GeneID" id="90000291"/>
<feature type="domain" description="Aminoglycoside phosphotransferase" evidence="2">
    <location>
        <begin position="91"/>
        <end position="302"/>
    </location>
</feature>
<sequence length="399" mass="45472">MTDWNSGNDAVSRSPSPSSDDDGASDTSTLVYSQQAFETYQHCVEEIVQKTWPGLEKEQIAVERMHGGSYNRITGISFNAPESKRFPDLTTLTDHLAPLRFVYQYPELPVPKVVAFDCSSDNALTKPYIIQERAPGRPVLHEYPAMSHQSRLAAARQLGRFYNNITTINGNRIGKLVPAQAELLDDSWSFNIQTFITTIFETIPLKTEPYHKQTQAKAAFQGLLEIFQFRLNRDLADPYDFRAPYDRSFLSMTEDLYRLGCFEDTPLTLCHLDLEVYNILVDISNETAPISAVLDWDDAVFASVFVACTPPMWLWGWRDGEDEDERQANETPATVENQQLKQSFEDAAGATYMRFAYKPECRLARRLFRFALSGIHSAEQQEEADQMLKEWSEIKPKST</sequence>
<name>A0ABR0RIH2_9EURO</name>
<accession>A0ABR0RIH2</accession>
<organism evidence="3 4">
    <name type="scientific">Knufia obscura</name>
    <dbReference type="NCBI Taxonomy" id="1635080"/>
    <lineage>
        <taxon>Eukaryota</taxon>
        <taxon>Fungi</taxon>
        <taxon>Dikarya</taxon>
        <taxon>Ascomycota</taxon>
        <taxon>Pezizomycotina</taxon>
        <taxon>Eurotiomycetes</taxon>
        <taxon>Chaetothyriomycetidae</taxon>
        <taxon>Chaetothyriales</taxon>
        <taxon>Trichomeriaceae</taxon>
        <taxon>Knufia</taxon>
    </lineage>
</organism>
<proteinExistence type="predicted"/>
<evidence type="ECO:0000259" key="2">
    <source>
        <dbReference type="Pfam" id="PF01636"/>
    </source>
</evidence>
<evidence type="ECO:0000313" key="4">
    <source>
        <dbReference type="Proteomes" id="UP001334248"/>
    </source>
</evidence>
<feature type="compositionally biased region" description="Low complexity" evidence="1">
    <location>
        <begin position="9"/>
        <end position="18"/>
    </location>
</feature>
<dbReference type="RefSeq" id="XP_064728517.1">
    <property type="nucleotide sequence ID" value="XM_064875252.1"/>
</dbReference>
<dbReference type="PANTHER" id="PTHR21310:SF56">
    <property type="entry name" value="AMINOGLYCOSIDE PHOSPHOTRANSFERASE DOMAIN-CONTAINING PROTEIN"/>
    <property type="match status" value="1"/>
</dbReference>
<keyword evidence="4" id="KW-1185">Reference proteome</keyword>
<reference evidence="3 4" key="1">
    <citation type="journal article" date="2023" name="Res Sq">
        <title>Genomic and morphological characterization of Knufia obscura isolated from the Mars 2020 spacecraft assembly facility.</title>
        <authorList>
            <person name="Chander A.M."/>
            <person name="Teixeira M.M."/>
            <person name="Singh N.K."/>
            <person name="Williams M.P."/>
            <person name="Parker C.W."/>
            <person name="Leo P."/>
            <person name="Stajich J.E."/>
            <person name="Torok T."/>
            <person name="Tighe S."/>
            <person name="Mason C.E."/>
            <person name="Venkateswaran K."/>
        </authorList>
    </citation>
    <scope>NUCLEOTIDE SEQUENCE [LARGE SCALE GENOMIC DNA]</scope>
    <source>
        <strain evidence="3 4">CCFEE 5817</strain>
    </source>
</reference>
<dbReference type="Proteomes" id="UP001334248">
    <property type="component" value="Unassembled WGS sequence"/>
</dbReference>